<dbReference type="Gene3D" id="3.90.1170.40">
    <property type="entry name" value="Molybdopterin biosynthesis MoaE subunit"/>
    <property type="match status" value="1"/>
</dbReference>
<protein>
    <recommendedName>
        <fullName evidence="4">Molybdopterin synthase catalytic subunit</fullName>
        <ecNumber evidence="3">2.8.1.12</ecNumber>
    </recommendedName>
    <alternativeName>
        <fullName evidence="9">MPT synthase subunit 2</fullName>
    </alternativeName>
    <alternativeName>
        <fullName evidence="7">Molybdenum cofactor biosynthesis protein E</fullName>
    </alternativeName>
    <alternativeName>
        <fullName evidence="8">Molybdopterin-converting factor large subunit</fullName>
    </alternativeName>
    <alternativeName>
        <fullName evidence="10">Molybdopterin-converting factor subunit 2</fullName>
    </alternativeName>
</protein>
<name>A0ABR5VTQ6_9GAMM</name>
<gene>
    <name evidence="12" type="ORF">A2I98_12070</name>
</gene>
<keyword evidence="5" id="KW-0501">Molybdenum cofactor biosynthesis</keyword>
<evidence type="ECO:0000256" key="11">
    <source>
        <dbReference type="ARBA" id="ARBA00049878"/>
    </source>
</evidence>
<comment type="similarity">
    <text evidence="2">Belongs to the MoaE family.</text>
</comment>
<dbReference type="EMBL" id="LVCM01000011">
    <property type="protein sequence ID" value="KYL34279.1"/>
    <property type="molecule type" value="Genomic_DNA"/>
</dbReference>
<evidence type="ECO:0000256" key="6">
    <source>
        <dbReference type="ARBA" id="ARBA00026066"/>
    </source>
</evidence>
<evidence type="ECO:0000256" key="10">
    <source>
        <dbReference type="ARBA" id="ARBA00032474"/>
    </source>
</evidence>
<sequence>MSISINVQTQDFSVGEQHGALCSNNKSDGAVVTFTGLVREFSSGDNVIALELEHYPGMTEQLLQSIAEQAQTRWQLARISIIHRVGYLALGEKIVFVGVTSRHRLAAFEGAQFIMDYLKNHATFWKKEHFKDSSNWVEFKQSDKQALDKWQSIEQDAIK</sequence>
<evidence type="ECO:0000256" key="1">
    <source>
        <dbReference type="ARBA" id="ARBA00005046"/>
    </source>
</evidence>
<dbReference type="RefSeq" id="WP_064385552.1">
    <property type="nucleotide sequence ID" value="NZ_LVCM01000011.1"/>
</dbReference>
<comment type="pathway">
    <text evidence="1">Cofactor biosynthesis; molybdopterin biosynthesis.</text>
</comment>
<dbReference type="Pfam" id="PF02391">
    <property type="entry name" value="MoaE"/>
    <property type="match status" value="1"/>
</dbReference>
<dbReference type="InterPro" id="IPR036563">
    <property type="entry name" value="MoaE_sf"/>
</dbReference>
<evidence type="ECO:0000256" key="9">
    <source>
        <dbReference type="ARBA" id="ARBA00030781"/>
    </source>
</evidence>
<dbReference type="NCBIfam" id="NF007959">
    <property type="entry name" value="PRK10678.1"/>
    <property type="match status" value="1"/>
</dbReference>
<evidence type="ECO:0000256" key="5">
    <source>
        <dbReference type="ARBA" id="ARBA00023150"/>
    </source>
</evidence>
<organism evidence="12 13">
    <name type="scientific">Pseudoalteromonas agarivorans</name>
    <dbReference type="NCBI Taxonomy" id="176102"/>
    <lineage>
        <taxon>Bacteria</taxon>
        <taxon>Pseudomonadati</taxon>
        <taxon>Pseudomonadota</taxon>
        <taxon>Gammaproteobacteria</taxon>
        <taxon>Alteromonadales</taxon>
        <taxon>Pseudoalteromonadaceae</taxon>
        <taxon>Pseudoalteromonas</taxon>
    </lineage>
</organism>
<evidence type="ECO:0000256" key="2">
    <source>
        <dbReference type="ARBA" id="ARBA00005426"/>
    </source>
</evidence>
<dbReference type="InterPro" id="IPR003448">
    <property type="entry name" value="Mopterin_biosynth_MoaE"/>
</dbReference>
<comment type="subunit">
    <text evidence="6">Heterotetramer of 2 MoaD subunits and 2 MoaE subunits. Also stable as homodimer. The enzyme changes between these two forms during catalysis.</text>
</comment>
<dbReference type="PANTHER" id="PTHR23404">
    <property type="entry name" value="MOLYBDOPTERIN SYNTHASE RELATED"/>
    <property type="match status" value="1"/>
</dbReference>
<evidence type="ECO:0000313" key="13">
    <source>
        <dbReference type="Proteomes" id="UP000075621"/>
    </source>
</evidence>
<evidence type="ECO:0000256" key="4">
    <source>
        <dbReference type="ARBA" id="ARBA00013858"/>
    </source>
</evidence>
<comment type="caution">
    <text evidence="12">The sequence shown here is derived from an EMBL/GenBank/DDBJ whole genome shotgun (WGS) entry which is preliminary data.</text>
</comment>
<dbReference type="EC" id="2.8.1.12" evidence="3"/>
<dbReference type="Proteomes" id="UP000075621">
    <property type="component" value="Unassembled WGS sequence"/>
</dbReference>
<proteinExistence type="inferred from homology"/>
<evidence type="ECO:0000313" key="12">
    <source>
        <dbReference type="EMBL" id="KYL34279.1"/>
    </source>
</evidence>
<accession>A0ABR5VTQ6</accession>
<evidence type="ECO:0000256" key="8">
    <source>
        <dbReference type="ARBA" id="ARBA00030407"/>
    </source>
</evidence>
<reference evidence="12 13" key="1">
    <citation type="submission" date="2016-03" db="EMBL/GenBank/DDBJ databases">
        <authorList>
            <person name="Zhang H."/>
            <person name="Liu R."/>
            <person name="Wang M."/>
            <person name="Wang H."/>
            <person name="Wang L."/>
            <person name="Song L."/>
        </authorList>
    </citation>
    <scope>NUCLEOTIDE SEQUENCE [LARGE SCALE GENOMIC DNA]</scope>
    <source>
        <strain evidence="12 13">DSM 16098</strain>
    </source>
</reference>
<evidence type="ECO:0000256" key="3">
    <source>
        <dbReference type="ARBA" id="ARBA00011950"/>
    </source>
</evidence>
<comment type="catalytic activity">
    <reaction evidence="11">
        <text>2 [molybdopterin-synthase sulfur-carrier protein]-C-terminal-Gly-aminoethanethioate + cyclic pyranopterin phosphate + H2O = molybdopterin + 2 [molybdopterin-synthase sulfur-carrier protein]-C-terminal Gly-Gly + 2 H(+)</text>
        <dbReference type="Rhea" id="RHEA:26333"/>
        <dbReference type="Rhea" id="RHEA-COMP:12202"/>
        <dbReference type="Rhea" id="RHEA-COMP:19907"/>
        <dbReference type="ChEBI" id="CHEBI:15377"/>
        <dbReference type="ChEBI" id="CHEBI:15378"/>
        <dbReference type="ChEBI" id="CHEBI:58698"/>
        <dbReference type="ChEBI" id="CHEBI:59648"/>
        <dbReference type="ChEBI" id="CHEBI:90778"/>
        <dbReference type="ChEBI" id="CHEBI:232372"/>
        <dbReference type="EC" id="2.8.1.12"/>
    </reaction>
</comment>
<dbReference type="SUPFAM" id="SSF54690">
    <property type="entry name" value="Molybdopterin synthase subunit MoaE"/>
    <property type="match status" value="1"/>
</dbReference>
<evidence type="ECO:0000256" key="7">
    <source>
        <dbReference type="ARBA" id="ARBA00029745"/>
    </source>
</evidence>
<dbReference type="CDD" id="cd00756">
    <property type="entry name" value="MoaE"/>
    <property type="match status" value="1"/>
</dbReference>